<dbReference type="Gene3D" id="3.90.550.10">
    <property type="entry name" value="Spore Coat Polysaccharide Biosynthesis Protein SpsA, Chain A"/>
    <property type="match status" value="1"/>
</dbReference>
<evidence type="ECO:0000313" key="2">
    <source>
        <dbReference type="Proteomes" id="UP000008141"/>
    </source>
</evidence>
<accession>E1ZQU6</accession>
<dbReference type="PANTHER" id="PTHR45887:SF1">
    <property type="entry name" value="TRANSLATION INITIATION FACTOR EIF-2B SUBUNIT EPSILON"/>
    <property type="match status" value="1"/>
</dbReference>
<dbReference type="PANTHER" id="PTHR45887">
    <property type="entry name" value="TRANSLATION INITIATION FACTOR EIF-2B SUBUNIT EPSILON"/>
    <property type="match status" value="1"/>
</dbReference>
<dbReference type="OrthoDB" id="424572at2759"/>
<protein>
    <submittedName>
        <fullName evidence="1">Uncharacterized protein</fullName>
    </submittedName>
</protein>
<dbReference type="Proteomes" id="UP000008141">
    <property type="component" value="Unassembled WGS sequence"/>
</dbReference>
<dbReference type="EMBL" id="GL433860">
    <property type="protein sequence ID" value="EFN51785.1"/>
    <property type="molecule type" value="Genomic_DNA"/>
</dbReference>
<name>E1ZQU6_CHLVA</name>
<evidence type="ECO:0000313" key="1">
    <source>
        <dbReference type="EMBL" id="EFN51785.1"/>
    </source>
</evidence>
<dbReference type="GO" id="GO:0005851">
    <property type="term" value="C:eukaryotic translation initiation factor 2B complex"/>
    <property type="evidence" value="ECO:0007669"/>
    <property type="project" value="TreeGrafter"/>
</dbReference>
<dbReference type="GO" id="GO:0005085">
    <property type="term" value="F:guanyl-nucleotide exchange factor activity"/>
    <property type="evidence" value="ECO:0007669"/>
    <property type="project" value="TreeGrafter"/>
</dbReference>
<dbReference type="KEGG" id="cvr:CHLNCDRAFT_139737"/>
<sequence length="224" mass="24470">MAVHVLAAPGCLSEGEALRFVEEKDVVKGDFVLVSGSVVGNVDLRPAVQAHVVRRGIDRQAVMTLLLHQGCLASDTSAPYLDDCLVVADPCSHQLLKLEHGNRAVHTANMGTHVFGERDVVVVRSGLRLSHVYICAPEALVLLSDNFDYQSIAGDLVPGVLSEQELGSTLYVHELARGYAERVGNRPGYVGIVEDVVGRWTYPWVPDNSGNQQDLCRFNRGFYM</sequence>
<gene>
    <name evidence="1" type="ORF">CHLNCDRAFT_139737</name>
</gene>
<dbReference type="GO" id="GO:0003743">
    <property type="term" value="F:translation initiation factor activity"/>
    <property type="evidence" value="ECO:0007669"/>
    <property type="project" value="TreeGrafter"/>
</dbReference>
<dbReference type="InParanoid" id="E1ZQU6"/>
<dbReference type="OMA" id="NIAICAP"/>
<dbReference type="STRING" id="554065.E1ZQU6"/>
<organism evidence="2">
    <name type="scientific">Chlorella variabilis</name>
    <name type="common">Green alga</name>
    <dbReference type="NCBI Taxonomy" id="554065"/>
    <lineage>
        <taxon>Eukaryota</taxon>
        <taxon>Viridiplantae</taxon>
        <taxon>Chlorophyta</taxon>
        <taxon>core chlorophytes</taxon>
        <taxon>Trebouxiophyceae</taxon>
        <taxon>Chlorellales</taxon>
        <taxon>Chlorellaceae</taxon>
        <taxon>Chlorella clade</taxon>
        <taxon>Chlorella</taxon>
    </lineage>
</organism>
<reference evidence="1 2" key="1">
    <citation type="journal article" date="2010" name="Plant Cell">
        <title>The Chlorella variabilis NC64A genome reveals adaptation to photosymbiosis, coevolution with viruses, and cryptic sex.</title>
        <authorList>
            <person name="Blanc G."/>
            <person name="Duncan G."/>
            <person name="Agarkova I."/>
            <person name="Borodovsky M."/>
            <person name="Gurnon J."/>
            <person name="Kuo A."/>
            <person name="Lindquist E."/>
            <person name="Lucas S."/>
            <person name="Pangilinan J."/>
            <person name="Polle J."/>
            <person name="Salamov A."/>
            <person name="Terry A."/>
            <person name="Yamada T."/>
            <person name="Dunigan D.D."/>
            <person name="Grigoriev I.V."/>
            <person name="Claverie J.M."/>
            <person name="Van Etten J.L."/>
        </authorList>
    </citation>
    <scope>NUCLEOTIDE SEQUENCE [LARGE SCALE GENOMIC DNA]</scope>
    <source>
        <strain evidence="1 2">NC64A</strain>
    </source>
</reference>
<dbReference type="eggNOG" id="KOG1461">
    <property type="taxonomic scope" value="Eukaryota"/>
</dbReference>
<keyword evidence="2" id="KW-1185">Reference proteome</keyword>
<dbReference type="InterPro" id="IPR029044">
    <property type="entry name" value="Nucleotide-diphossugar_trans"/>
</dbReference>
<dbReference type="InterPro" id="IPR051956">
    <property type="entry name" value="eIF2B_epsilon"/>
</dbReference>
<dbReference type="AlphaFoldDB" id="E1ZQU6"/>
<dbReference type="GeneID" id="17351208"/>
<proteinExistence type="predicted"/>
<dbReference type="GO" id="GO:0031369">
    <property type="term" value="F:translation initiation factor binding"/>
    <property type="evidence" value="ECO:0007669"/>
    <property type="project" value="TreeGrafter"/>
</dbReference>
<dbReference type="RefSeq" id="XP_005843887.1">
    <property type="nucleotide sequence ID" value="XM_005843825.1"/>
</dbReference>